<dbReference type="AlphaFoldDB" id="A0A6M3M525"/>
<dbReference type="InterPro" id="IPR036388">
    <property type="entry name" value="WH-like_DNA-bd_sf"/>
</dbReference>
<dbReference type="PANTHER" id="PTHR10763:SF26">
    <property type="entry name" value="CELL DIVISION CONTROL PROTEIN 6 HOMOLOG"/>
    <property type="match status" value="1"/>
</dbReference>
<dbReference type="EMBL" id="MT143810">
    <property type="protein sequence ID" value="QJB02837.1"/>
    <property type="molecule type" value="Genomic_DNA"/>
</dbReference>
<dbReference type="Gene3D" id="1.10.8.60">
    <property type="match status" value="1"/>
</dbReference>
<dbReference type="SUPFAM" id="SSF52540">
    <property type="entry name" value="P-loop containing nucleoside triphosphate hydrolases"/>
    <property type="match status" value="1"/>
</dbReference>
<proteinExistence type="inferred from homology"/>
<evidence type="ECO:0000256" key="1">
    <source>
        <dbReference type="ARBA" id="ARBA00006184"/>
    </source>
</evidence>
<dbReference type="InterPro" id="IPR015163">
    <property type="entry name" value="Cdc6_C"/>
</dbReference>
<reference evidence="6" key="1">
    <citation type="submission" date="2020-03" db="EMBL/GenBank/DDBJ databases">
        <title>The deep terrestrial virosphere.</title>
        <authorList>
            <person name="Holmfeldt K."/>
            <person name="Nilsson E."/>
            <person name="Simone D."/>
            <person name="Lopez-Fernandez M."/>
            <person name="Wu X."/>
            <person name="de Brujin I."/>
            <person name="Lundin D."/>
            <person name="Andersson A."/>
            <person name="Bertilsson S."/>
            <person name="Dopson M."/>
        </authorList>
    </citation>
    <scope>NUCLEOTIDE SEQUENCE</scope>
    <source>
        <strain evidence="6">MM171B01053</strain>
    </source>
</reference>
<comment type="similarity">
    <text evidence="1">Belongs to the CDC6/cdc18 family.</text>
</comment>
<gene>
    <name evidence="6" type="ORF">MM171B01053_0007</name>
</gene>
<accession>A0A6M3M525</accession>
<dbReference type="InterPro" id="IPR055237">
    <property type="entry name" value="Cdc6_lid"/>
</dbReference>
<sequence>MIHGKRGTGKTLVARHVADELVKVTSEVKIFYVSLKHAKTEFMALGMIIDKMIGKSIRGKSLTKGNSFHDGSTLLFDYISELNEKYIILILDEINKIESPDMLLHTLLRPHEVYYRDLKGKEISYIFISNDPKWPRELSEGTKSSYTGVTKRVFPIYDADALRGILGERVQEGLMPGVCDDGIIALCAAYGAQEEGDARETIQLLGKAAEIAVENKVGVITNEHVKLARKQVDFDGLAEVMKTLPTQLKSIALACIWDTKYNKTQNYVSTTGSVYNAYKDIIRRIGIDVLTQRRVTDLLSELAGMGFIDTRIMSKGRYGRTKEINLITSFEMENVILDDYRLKSLKDYRPQPHK</sequence>
<dbReference type="InterPro" id="IPR014277">
    <property type="entry name" value="Orc1/Cdc6_arc"/>
</dbReference>
<dbReference type="Gene3D" id="1.10.10.10">
    <property type="entry name" value="Winged helix-like DNA-binding domain superfamily/Winged helix DNA-binding domain"/>
    <property type="match status" value="1"/>
</dbReference>
<name>A0A6M3M525_9ZZZZ</name>
<dbReference type="Pfam" id="PF22703">
    <property type="entry name" value="Cdc6_lid"/>
    <property type="match status" value="1"/>
</dbReference>
<dbReference type="InterPro" id="IPR050311">
    <property type="entry name" value="ORC1/CDC6"/>
</dbReference>
<dbReference type="InterPro" id="IPR036390">
    <property type="entry name" value="WH_DNA-bd_sf"/>
</dbReference>
<evidence type="ECO:0000259" key="5">
    <source>
        <dbReference type="SMART" id="SM01074"/>
    </source>
</evidence>
<dbReference type="SMART" id="SM01074">
    <property type="entry name" value="Cdc6_C"/>
    <property type="match status" value="1"/>
</dbReference>
<keyword evidence="3" id="KW-0547">Nucleotide-binding</keyword>
<evidence type="ECO:0000256" key="3">
    <source>
        <dbReference type="ARBA" id="ARBA00022741"/>
    </source>
</evidence>
<organism evidence="6">
    <name type="scientific">viral metagenome</name>
    <dbReference type="NCBI Taxonomy" id="1070528"/>
    <lineage>
        <taxon>unclassified sequences</taxon>
        <taxon>metagenomes</taxon>
        <taxon>organismal metagenomes</taxon>
    </lineage>
</organism>
<dbReference type="Pfam" id="PF00004">
    <property type="entry name" value="AAA"/>
    <property type="match status" value="1"/>
</dbReference>
<evidence type="ECO:0000256" key="2">
    <source>
        <dbReference type="ARBA" id="ARBA00022705"/>
    </source>
</evidence>
<evidence type="ECO:0000313" key="6">
    <source>
        <dbReference type="EMBL" id="QJB02837.1"/>
    </source>
</evidence>
<dbReference type="CDD" id="cd08768">
    <property type="entry name" value="Cdc6_C"/>
    <property type="match status" value="1"/>
</dbReference>
<dbReference type="GO" id="GO:0016887">
    <property type="term" value="F:ATP hydrolysis activity"/>
    <property type="evidence" value="ECO:0007669"/>
    <property type="project" value="InterPro"/>
</dbReference>
<dbReference type="GO" id="GO:0006260">
    <property type="term" value="P:DNA replication"/>
    <property type="evidence" value="ECO:0007669"/>
    <property type="project" value="UniProtKB-KW"/>
</dbReference>
<keyword evidence="4" id="KW-0067">ATP-binding</keyword>
<dbReference type="InterPro" id="IPR003959">
    <property type="entry name" value="ATPase_AAA_core"/>
</dbReference>
<keyword evidence="2" id="KW-0235">DNA replication</keyword>
<evidence type="ECO:0000256" key="4">
    <source>
        <dbReference type="ARBA" id="ARBA00022840"/>
    </source>
</evidence>
<protein>
    <submittedName>
        <fullName evidence="6">Putative celldivision control protein</fullName>
    </submittedName>
</protein>
<dbReference type="PANTHER" id="PTHR10763">
    <property type="entry name" value="CELL DIVISION CONTROL PROTEIN 6-RELATED"/>
    <property type="match status" value="1"/>
</dbReference>
<dbReference type="GO" id="GO:0005524">
    <property type="term" value="F:ATP binding"/>
    <property type="evidence" value="ECO:0007669"/>
    <property type="project" value="UniProtKB-KW"/>
</dbReference>
<dbReference type="Pfam" id="PF09079">
    <property type="entry name" value="WHD_Cdc6"/>
    <property type="match status" value="1"/>
</dbReference>
<dbReference type="NCBIfam" id="TIGR02928">
    <property type="entry name" value="orc1/cdc6 family replication initiation protein"/>
    <property type="match status" value="1"/>
</dbReference>
<dbReference type="InterPro" id="IPR027417">
    <property type="entry name" value="P-loop_NTPase"/>
</dbReference>
<dbReference type="SUPFAM" id="SSF46785">
    <property type="entry name" value="Winged helix' DNA-binding domain"/>
    <property type="match status" value="1"/>
</dbReference>
<dbReference type="Gene3D" id="3.40.50.300">
    <property type="entry name" value="P-loop containing nucleotide triphosphate hydrolases"/>
    <property type="match status" value="1"/>
</dbReference>
<feature type="domain" description="Cdc6 C-terminal" evidence="5">
    <location>
        <begin position="253"/>
        <end position="336"/>
    </location>
</feature>